<dbReference type="InterPro" id="IPR018378">
    <property type="entry name" value="C-type_lectin_CS"/>
</dbReference>
<dbReference type="PANTHER" id="PTHR31024">
    <property type="entry name" value="C-TYPE LECTIN"/>
    <property type="match status" value="1"/>
</dbReference>
<dbReference type="AlphaFoldDB" id="A0AA36H699"/>
<keyword evidence="1" id="KW-1015">Disulfide bond</keyword>
<comment type="caution">
    <text evidence="4">The sequence shown here is derived from an EMBL/GenBank/DDBJ whole genome shotgun (WGS) entry which is preliminary data.</text>
</comment>
<sequence>MSIFKEDPTKDLLPIAFKFTFEYDVSVRFFLDCCLPLELKANWTQQKVVMDTSLGMTEEGIAQVLANLGTVFDPTTITQGSGHHSRIGLVTYGTNAEIRHKLTEFKSTDEFLERIWDIQRANDPLSNLKDGLMKAEQVFREGRADGSRDNCKEAIIIYASVYKESHFEDAKQLADQIKISGKDIIVVAFDQGGKPNALDQIRKIASDGFYFTNVIPNLSGEVQHALCAINCFCRKQWLQYTLDTIKYGSCLRIGGIDSNWNLAKQACIRIGHESGHLASVLDNAKHNFIAHMFKNDYRMESPYMYHIGLSYDTAQNGYFWEQPKGSEPAKIPMEGSDFRKWNKGFPSLNGDARCVLTAQTSTSFELGWQNIHCRNVSKRYICQMNSCDTDNYCANPNE</sequence>
<dbReference type="SMART" id="SM00034">
    <property type="entry name" value="CLECT"/>
    <property type="match status" value="1"/>
</dbReference>
<protein>
    <submittedName>
        <fullName evidence="4">Uncharacterized protein</fullName>
    </submittedName>
</protein>
<name>A0AA36H699_CYLNA</name>
<dbReference type="InterPro" id="IPR016187">
    <property type="entry name" value="CTDL_fold"/>
</dbReference>
<organism evidence="4 5">
    <name type="scientific">Cylicocyclus nassatus</name>
    <name type="common">Nematode worm</name>
    <dbReference type="NCBI Taxonomy" id="53992"/>
    <lineage>
        <taxon>Eukaryota</taxon>
        <taxon>Metazoa</taxon>
        <taxon>Ecdysozoa</taxon>
        <taxon>Nematoda</taxon>
        <taxon>Chromadorea</taxon>
        <taxon>Rhabditida</taxon>
        <taxon>Rhabditina</taxon>
        <taxon>Rhabditomorpha</taxon>
        <taxon>Strongyloidea</taxon>
        <taxon>Strongylidae</taxon>
        <taxon>Cylicocyclus</taxon>
    </lineage>
</organism>
<dbReference type="InterPro" id="IPR002035">
    <property type="entry name" value="VWF_A"/>
</dbReference>
<dbReference type="Proteomes" id="UP001176961">
    <property type="component" value="Unassembled WGS sequence"/>
</dbReference>
<evidence type="ECO:0000259" key="2">
    <source>
        <dbReference type="PROSITE" id="PS50041"/>
    </source>
</evidence>
<evidence type="ECO:0000259" key="3">
    <source>
        <dbReference type="PROSITE" id="PS50234"/>
    </source>
</evidence>
<accession>A0AA36H699</accession>
<dbReference type="PROSITE" id="PS00615">
    <property type="entry name" value="C_TYPE_LECTIN_1"/>
    <property type="match status" value="1"/>
</dbReference>
<gene>
    <name evidence="4" type="ORF">CYNAS_LOCUS16725</name>
</gene>
<dbReference type="PROSITE" id="PS50234">
    <property type="entry name" value="VWFA"/>
    <property type="match status" value="1"/>
</dbReference>
<dbReference type="InterPro" id="IPR036465">
    <property type="entry name" value="vWFA_dom_sf"/>
</dbReference>
<dbReference type="Gene3D" id="3.40.50.410">
    <property type="entry name" value="von Willebrand factor, type A domain"/>
    <property type="match status" value="1"/>
</dbReference>
<feature type="domain" description="C-type lectin" evidence="2">
    <location>
        <begin position="246"/>
        <end position="373"/>
    </location>
</feature>
<dbReference type="EMBL" id="CATQJL010000316">
    <property type="protein sequence ID" value="CAJ0604742.1"/>
    <property type="molecule type" value="Genomic_DNA"/>
</dbReference>
<dbReference type="CDD" id="cd00037">
    <property type="entry name" value="CLECT"/>
    <property type="match status" value="1"/>
</dbReference>
<proteinExistence type="predicted"/>
<dbReference type="PANTHER" id="PTHR31024:SF13">
    <property type="entry name" value="C-TYPE LECTIN DOMAIN-CONTAINING PROTEIN 160"/>
    <property type="match status" value="1"/>
</dbReference>
<dbReference type="InterPro" id="IPR001304">
    <property type="entry name" value="C-type_lectin-like"/>
</dbReference>
<dbReference type="SUPFAM" id="SSF56436">
    <property type="entry name" value="C-type lectin-like"/>
    <property type="match status" value="1"/>
</dbReference>
<dbReference type="Pfam" id="PF00092">
    <property type="entry name" value="VWA"/>
    <property type="match status" value="1"/>
</dbReference>
<dbReference type="SUPFAM" id="SSF53300">
    <property type="entry name" value="vWA-like"/>
    <property type="match status" value="1"/>
</dbReference>
<dbReference type="Pfam" id="PF00059">
    <property type="entry name" value="Lectin_C"/>
    <property type="match status" value="1"/>
</dbReference>
<dbReference type="SMART" id="SM00327">
    <property type="entry name" value="VWA"/>
    <property type="match status" value="1"/>
</dbReference>
<dbReference type="GO" id="GO:0045087">
    <property type="term" value="P:innate immune response"/>
    <property type="evidence" value="ECO:0007669"/>
    <property type="project" value="TreeGrafter"/>
</dbReference>
<feature type="domain" description="VWFA" evidence="3">
    <location>
        <begin position="45"/>
        <end position="207"/>
    </location>
</feature>
<keyword evidence="5" id="KW-1185">Reference proteome</keyword>
<reference evidence="4" key="1">
    <citation type="submission" date="2023-07" db="EMBL/GenBank/DDBJ databases">
        <authorList>
            <consortium name="CYATHOMIX"/>
        </authorList>
    </citation>
    <scope>NUCLEOTIDE SEQUENCE</scope>
    <source>
        <strain evidence="4">N/A</strain>
    </source>
</reference>
<evidence type="ECO:0000313" key="5">
    <source>
        <dbReference type="Proteomes" id="UP001176961"/>
    </source>
</evidence>
<dbReference type="PROSITE" id="PS50041">
    <property type="entry name" value="C_TYPE_LECTIN_2"/>
    <property type="match status" value="1"/>
</dbReference>
<evidence type="ECO:0000256" key="1">
    <source>
        <dbReference type="ARBA" id="ARBA00023157"/>
    </source>
</evidence>
<evidence type="ECO:0000313" key="4">
    <source>
        <dbReference type="EMBL" id="CAJ0604742.1"/>
    </source>
</evidence>
<dbReference type="Gene3D" id="3.10.100.10">
    <property type="entry name" value="Mannose-Binding Protein A, subunit A"/>
    <property type="match status" value="1"/>
</dbReference>
<dbReference type="InterPro" id="IPR016186">
    <property type="entry name" value="C-type_lectin-like/link_sf"/>
</dbReference>